<dbReference type="PRINTS" id="PR00929">
    <property type="entry name" value="ATHOOK"/>
</dbReference>
<gene>
    <name evidence="9" type="ORF">G4P62_017296</name>
</gene>
<dbReference type="PANTHER" id="PTHR23341:SF2">
    <property type="entry name" value="HIGH MOBILITY GROUP PROTEIN HMG-12"/>
    <property type="match status" value="1"/>
</dbReference>
<keyword evidence="6" id="KW-0539">Nucleus</keyword>
<feature type="compositionally biased region" description="Basic residues" evidence="7">
    <location>
        <begin position="250"/>
        <end position="263"/>
    </location>
</feature>
<evidence type="ECO:0000313" key="11">
    <source>
        <dbReference type="EMBL" id="KAF7211016.1"/>
    </source>
</evidence>
<feature type="compositionally biased region" description="Basic residues" evidence="7">
    <location>
        <begin position="76"/>
        <end position="86"/>
    </location>
</feature>
<evidence type="ECO:0000256" key="5">
    <source>
        <dbReference type="ARBA" id="ARBA00023163"/>
    </source>
</evidence>
<accession>A0A9D2XZ77</accession>
<feature type="region of interest" description="Disordered" evidence="7">
    <location>
        <begin position="1"/>
        <end position="482"/>
    </location>
</feature>
<comment type="caution">
    <text evidence="9">The sequence shown here is derived from an EMBL/GenBank/DDBJ whole genome shotgun (WGS) entry which is preliminary data.</text>
</comment>
<evidence type="ECO:0000313" key="10">
    <source>
        <dbReference type="EMBL" id="KAF7211011.1"/>
    </source>
</evidence>
<dbReference type="EMBL" id="JAAVVJ010000012">
    <property type="protein sequence ID" value="KAF7211007.1"/>
    <property type="molecule type" value="Genomic_DNA"/>
</dbReference>
<dbReference type="InterPro" id="IPR017956">
    <property type="entry name" value="AT_hook_DNA-bd_motif"/>
</dbReference>
<dbReference type="EMBL" id="JAAVVJ010000012">
    <property type="protein sequence ID" value="KAF7211010.1"/>
    <property type="molecule type" value="Genomic_DNA"/>
</dbReference>
<dbReference type="SMART" id="SM00384">
    <property type="entry name" value="AT_hook"/>
    <property type="match status" value="13"/>
</dbReference>
<dbReference type="PANTHER" id="PTHR23341">
    <property type="entry name" value="HIGH MOBILITY GROUP PROTEINS HMG-A AND C"/>
    <property type="match status" value="1"/>
</dbReference>
<keyword evidence="3" id="KW-0805">Transcription regulation</keyword>
<feature type="compositionally biased region" description="Basic residues" evidence="7">
    <location>
        <begin position="334"/>
        <end position="353"/>
    </location>
</feature>
<evidence type="ECO:0000313" key="8">
    <source>
        <dbReference type="EMBL" id="KAF7211007.1"/>
    </source>
</evidence>
<evidence type="ECO:0000256" key="7">
    <source>
        <dbReference type="SAM" id="MobiDB-lite"/>
    </source>
</evidence>
<feature type="compositionally biased region" description="Basic and acidic residues" evidence="7">
    <location>
        <begin position="227"/>
        <end position="249"/>
    </location>
</feature>
<dbReference type="EMBL" id="JAAVVJ010000012">
    <property type="protein sequence ID" value="KAF7211011.1"/>
    <property type="molecule type" value="Genomic_DNA"/>
</dbReference>
<dbReference type="GO" id="GO:0003712">
    <property type="term" value="F:transcription coregulator activity"/>
    <property type="evidence" value="ECO:0007669"/>
    <property type="project" value="TreeGrafter"/>
</dbReference>
<protein>
    <submittedName>
        <fullName evidence="10">Transcript variant X1</fullName>
    </submittedName>
    <submittedName>
        <fullName evidence="9">Transcript variant X2</fullName>
    </submittedName>
    <submittedName>
        <fullName evidence="8">Transcript variant X3</fullName>
    </submittedName>
    <submittedName>
        <fullName evidence="11">Transcript variant X4</fullName>
    </submittedName>
</protein>
<proteinExistence type="inferred from homology"/>
<reference evidence="9" key="1">
    <citation type="submission" date="2020-03" db="EMBL/GenBank/DDBJ databases">
        <title>Intra-Species Differences in Population Size shape Life History and Genome Evolution.</title>
        <authorList>
            <person name="Willemsen D."/>
            <person name="Cui R."/>
            <person name="Valenzano D.R."/>
        </authorList>
    </citation>
    <scope>NUCLEOTIDE SEQUENCE</scope>
    <source>
        <strain evidence="9">GRZ</strain>
        <tissue evidence="9">Whole</tissue>
    </source>
</reference>
<feature type="compositionally biased region" description="Polar residues" evidence="7">
    <location>
        <begin position="97"/>
        <end position="106"/>
    </location>
</feature>
<dbReference type="EMBL" id="JAAVVJ010000012">
    <property type="protein sequence ID" value="KAF7211016.1"/>
    <property type="molecule type" value="Genomic_DNA"/>
</dbReference>
<evidence type="ECO:0000256" key="2">
    <source>
        <dbReference type="ARBA" id="ARBA00010812"/>
    </source>
</evidence>
<feature type="compositionally biased region" description="Basic and acidic residues" evidence="7">
    <location>
        <begin position="1"/>
        <end position="15"/>
    </location>
</feature>
<dbReference type="KEGG" id="nfu:107394637"/>
<keyword evidence="5" id="KW-0804">Transcription</keyword>
<feature type="compositionally biased region" description="Basic and acidic residues" evidence="7">
    <location>
        <begin position="205"/>
        <end position="220"/>
    </location>
</feature>
<name>A0A9D2XZ77_NOTFU</name>
<evidence type="ECO:0000256" key="3">
    <source>
        <dbReference type="ARBA" id="ARBA00023015"/>
    </source>
</evidence>
<comment type="similarity">
    <text evidence="2">Belongs to the HMGA family.</text>
</comment>
<organism evidence="9 12">
    <name type="scientific">Nothobranchius furzeri</name>
    <name type="common">Turquoise killifish</name>
    <dbReference type="NCBI Taxonomy" id="105023"/>
    <lineage>
        <taxon>Eukaryota</taxon>
        <taxon>Metazoa</taxon>
        <taxon>Chordata</taxon>
        <taxon>Craniata</taxon>
        <taxon>Vertebrata</taxon>
        <taxon>Euteleostomi</taxon>
        <taxon>Actinopterygii</taxon>
        <taxon>Neopterygii</taxon>
        <taxon>Teleostei</taxon>
        <taxon>Neoteleostei</taxon>
        <taxon>Acanthomorphata</taxon>
        <taxon>Ovalentaria</taxon>
        <taxon>Atherinomorphae</taxon>
        <taxon>Cyprinodontiformes</taxon>
        <taxon>Nothobranchiidae</taxon>
        <taxon>Nothobranchius</taxon>
    </lineage>
</organism>
<dbReference type="Proteomes" id="UP000822369">
    <property type="component" value="Chromosome 12"/>
</dbReference>
<feature type="compositionally biased region" description="Polar residues" evidence="7">
    <location>
        <begin position="317"/>
        <end position="327"/>
    </location>
</feature>
<feature type="compositionally biased region" description="Low complexity" evidence="7">
    <location>
        <begin position="62"/>
        <end position="73"/>
    </location>
</feature>
<dbReference type="AlphaFoldDB" id="A0A9D2XZ77"/>
<evidence type="ECO:0000313" key="9">
    <source>
        <dbReference type="EMBL" id="KAF7211010.1"/>
    </source>
</evidence>
<evidence type="ECO:0000313" key="12">
    <source>
        <dbReference type="Proteomes" id="UP000822369"/>
    </source>
</evidence>
<dbReference type="GO" id="GO:0006355">
    <property type="term" value="P:regulation of DNA-templated transcription"/>
    <property type="evidence" value="ECO:0007669"/>
    <property type="project" value="TreeGrafter"/>
</dbReference>
<dbReference type="GO" id="GO:0005634">
    <property type="term" value="C:nucleus"/>
    <property type="evidence" value="ECO:0007669"/>
    <property type="project" value="UniProtKB-SubCell"/>
</dbReference>
<keyword evidence="4" id="KW-0238">DNA-binding</keyword>
<evidence type="ECO:0000256" key="4">
    <source>
        <dbReference type="ARBA" id="ARBA00023125"/>
    </source>
</evidence>
<feature type="compositionally biased region" description="Basic residues" evidence="7">
    <location>
        <begin position="193"/>
        <end position="203"/>
    </location>
</feature>
<dbReference type="GO" id="GO:0010557">
    <property type="term" value="P:positive regulation of macromolecule biosynthetic process"/>
    <property type="evidence" value="ECO:0007669"/>
    <property type="project" value="UniProtKB-ARBA"/>
</dbReference>
<comment type="subcellular location">
    <subcellularLocation>
        <location evidence="1">Nucleus</location>
    </subcellularLocation>
</comment>
<sequence length="491" mass="53789">MKDGTRSGLRRRGETKSFMSERINDKRHKLTVGVKGESSRMEEESTETEMGRGTVKSDGERNSGMSSSKNGSKTGHSVRRPGRPKKSVTAEKVVTQELVNSGSATSRRGRPKGSIKRNAMEELTITEVGRGDTVKTDEESNVDMSTNLPIKRGRGRPQGSKELKVYVTDLNLAEPQRGIKTHTSTEDISKKGQSVKKPGRPKKSVTAEKAIDEELMDRGSDAPCTKESVKRKSESLTSGEKEGGPEPPRKRGRPKGSPNKKPKATWDESNGLSDTLRRGRGAPRKSIEQRPVRQELVTGGSQPGKRGRGRPKGSLNKVHSNVGQLQKDSGFLVKGRKRGRPRQKPGKRGRPRKYPLPSSEEPKKPKVWKPLGRPRKYPRAEPPEGAQLAPRRSRGRPRKSEVKKGAHLRKTIPTTPSTPRSLADGLKRKRGRPPTAAKSEGATPQKRGRPKGSLNKNKTRSDGSLPNHSAAERVSPAVELESGVAVLLEAD</sequence>
<feature type="compositionally biased region" description="Basic and acidic residues" evidence="7">
    <location>
        <begin position="129"/>
        <end position="138"/>
    </location>
</feature>
<evidence type="ECO:0000256" key="6">
    <source>
        <dbReference type="ARBA" id="ARBA00023242"/>
    </source>
</evidence>
<evidence type="ECO:0000256" key="1">
    <source>
        <dbReference type="ARBA" id="ARBA00004123"/>
    </source>
</evidence>
<dbReference type="GO" id="GO:0003677">
    <property type="term" value="F:DNA binding"/>
    <property type="evidence" value="ECO:0007669"/>
    <property type="project" value="UniProtKB-KW"/>
</dbReference>